<evidence type="ECO:0000313" key="5">
    <source>
        <dbReference type="EMBL" id="PTQ80797.1"/>
    </source>
</evidence>
<feature type="domain" description="Solute-binding protein family 5" evidence="4">
    <location>
        <begin position="110"/>
        <end position="495"/>
    </location>
</feature>
<comment type="similarity">
    <text evidence="1">Belongs to the bacterial solute-binding protein 5 family.</text>
</comment>
<keyword evidence="2" id="KW-0813">Transport</keyword>
<dbReference type="PANTHER" id="PTHR30290:SF9">
    <property type="entry name" value="OLIGOPEPTIDE-BINDING PROTEIN APPA"/>
    <property type="match status" value="1"/>
</dbReference>
<dbReference type="GO" id="GO:0042597">
    <property type="term" value="C:periplasmic space"/>
    <property type="evidence" value="ECO:0007669"/>
    <property type="project" value="UniProtKB-ARBA"/>
</dbReference>
<proteinExistence type="inferred from homology"/>
<gene>
    <name evidence="5" type="ORF">C8U37_12620</name>
</gene>
<dbReference type="PANTHER" id="PTHR30290">
    <property type="entry name" value="PERIPLASMIC BINDING COMPONENT OF ABC TRANSPORTER"/>
    <property type="match status" value="1"/>
</dbReference>
<organism evidence="5 6">
    <name type="scientific">Trichococcus patagoniensis</name>
    <dbReference type="NCBI Taxonomy" id="382641"/>
    <lineage>
        <taxon>Bacteria</taxon>
        <taxon>Bacillati</taxon>
        <taxon>Bacillota</taxon>
        <taxon>Bacilli</taxon>
        <taxon>Lactobacillales</taxon>
        <taxon>Carnobacteriaceae</taxon>
        <taxon>Trichococcus</taxon>
    </lineage>
</organism>
<dbReference type="Pfam" id="PF00496">
    <property type="entry name" value="SBP_bac_5"/>
    <property type="match status" value="1"/>
</dbReference>
<reference evidence="5 6" key="1">
    <citation type="submission" date="2018-04" db="EMBL/GenBank/DDBJ databases">
        <title>Genomic Encyclopedia of Archaeal and Bacterial Type Strains, Phase II (KMG-II): from individual species to whole genera.</title>
        <authorList>
            <person name="Goeker M."/>
        </authorList>
    </citation>
    <scope>NUCLEOTIDE SEQUENCE [LARGE SCALE GENOMIC DNA]</scope>
    <source>
        <strain evidence="5 6">DSM 18806</strain>
    </source>
</reference>
<sequence>MLNKMIVPFLFAALLAGCGNKEVLLETDGDSPDSSAVIQAFDTVMNSDAPAIAGGVLKYALVAESSFQGVFNPAFSEDAYDEELMGFSHESLFSYDEEFQLTQDGMATFAQNENLKTVSITLLDNLKWSDGAALTVDDILYAYEVIGHPDYAGSLYGEAFANVVGMTEYHEGTTDSIAGIEVLDDTHLTIAFEELNPSLLQAGGALWSQPLPRHQLDRIPVAEMMSSSQLREQPVGTGPFRVKAIIPGESVLFEANEYYWKGKPKLDNILVEVVGSATIVSEMEAGNYDVAVMPASSYESYKDFDNITLLGREELATTYIGFKLGSQDVESGGNTLNLSSKMADAALRQAMAYALDNEFVAAVLFDGLLQSANAMVPPAFEGFSDDEAVGFSYDPVKASSLLDEAGYLDRDGDGFRETPDGEPLEINFAAVAGGDATETVVAYYIQQWEKIGLDVSLATGRLIEYQKFHDMLASDSLAIDVYQATWGTGMDPNPTEMFGRTSALNYTRWANEKNDALLGQINAAVALDDNVRTGIYQEWQALLFEEAPVIPTFWRTQIFAVNNRVKNFNIRYGATRGWETIELTSEEPVR</sequence>
<dbReference type="Gene3D" id="3.40.190.10">
    <property type="entry name" value="Periplasmic binding protein-like II"/>
    <property type="match status" value="1"/>
</dbReference>
<dbReference type="Gene3D" id="3.10.105.10">
    <property type="entry name" value="Dipeptide-binding Protein, Domain 3"/>
    <property type="match status" value="1"/>
</dbReference>
<protein>
    <submittedName>
        <fullName evidence="5">Peptide/nickel transport system substrate-binding protein</fullName>
    </submittedName>
</protein>
<evidence type="ECO:0000259" key="4">
    <source>
        <dbReference type="Pfam" id="PF00496"/>
    </source>
</evidence>
<dbReference type="CDD" id="cd08510">
    <property type="entry name" value="PBP2_Lactococcal_OppA_like"/>
    <property type="match status" value="1"/>
</dbReference>
<evidence type="ECO:0000256" key="2">
    <source>
        <dbReference type="ARBA" id="ARBA00022448"/>
    </source>
</evidence>
<evidence type="ECO:0000256" key="1">
    <source>
        <dbReference type="ARBA" id="ARBA00005695"/>
    </source>
</evidence>
<evidence type="ECO:0000313" key="6">
    <source>
        <dbReference type="Proteomes" id="UP000244161"/>
    </source>
</evidence>
<name>A0A2T5IAG4_9LACT</name>
<dbReference type="OrthoDB" id="9796817at2"/>
<keyword evidence="3" id="KW-0732">Signal</keyword>
<dbReference type="InterPro" id="IPR030678">
    <property type="entry name" value="Peptide/Ni-bd"/>
</dbReference>
<dbReference type="GO" id="GO:0043190">
    <property type="term" value="C:ATP-binding cassette (ABC) transporter complex"/>
    <property type="evidence" value="ECO:0007669"/>
    <property type="project" value="InterPro"/>
</dbReference>
<dbReference type="AlphaFoldDB" id="A0A2T5IAG4"/>
<dbReference type="Proteomes" id="UP000244161">
    <property type="component" value="Unassembled WGS sequence"/>
</dbReference>
<accession>A0A2T5IAG4</accession>
<dbReference type="RefSeq" id="WP_108033719.1">
    <property type="nucleotide sequence ID" value="NZ_QAOM01000026.1"/>
</dbReference>
<dbReference type="PROSITE" id="PS51257">
    <property type="entry name" value="PROKAR_LIPOPROTEIN"/>
    <property type="match status" value="1"/>
</dbReference>
<dbReference type="GO" id="GO:0015833">
    <property type="term" value="P:peptide transport"/>
    <property type="evidence" value="ECO:0007669"/>
    <property type="project" value="TreeGrafter"/>
</dbReference>
<dbReference type="SUPFAM" id="SSF53850">
    <property type="entry name" value="Periplasmic binding protein-like II"/>
    <property type="match status" value="1"/>
</dbReference>
<dbReference type="GO" id="GO:1904680">
    <property type="term" value="F:peptide transmembrane transporter activity"/>
    <property type="evidence" value="ECO:0007669"/>
    <property type="project" value="TreeGrafter"/>
</dbReference>
<dbReference type="InterPro" id="IPR000914">
    <property type="entry name" value="SBP_5_dom"/>
</dbReference>
<comment type="caution">
    <text evidence="5">The sequence shown here is derived from an EMBL/GenBank/DDBJ whole genome shotgun (WGS) entry which is preliminary data.</text>
</comment>
<keyword evidence="6" id="KW-1185">Reference proteome</keyword>
<evidence type="ECO:0000256" key="3">
    <source>
        <dbReference type="ARBA" id="ARBA00022729"/>
    </source>
</evidence>
<dbReference type="EMBL" id="QAOM01000026">
    <property type="protein sequence ID" value="PTQ80797.1"/>
    <property type="molecule type" value="Genomic_DNA"/>
</dbReference>
<dbReference type="PIRSF" id="PIRSF002741">
    <property type="entry name" value="MppA"/>
    <property type="match status" value="1"/>
</dbReference>
<dbReference type="InterPro" id="IPR039424">
    <property type="entry name" value="SBP_5"/>
</dbReference>